<proteinExistence type="predicted"/>
<dbReference type="AlphaFoldDB" id="A0A501XDD4"/>
<dbReference type="SMART" id="SM00563">
    <property type="entry name" value="PlsC"/>
    <property type="match status" value="1"/>
</dbReference>
<dbReference type="PANTHER" id="PTHR10434">
    <property type="entry name" value="1-ACYL-SN-GLYCEROL-3-PHOSPHATE ACYLTRANSFERASE"/>
    <property type="match status" value="1"/>
</dbReference>
<dbReference type="Pfam" id="PF01553">
    <property type="entry name" value="Acyltransferase"/>
    <property type="match status" value="1"/>
</dbReference>
<dbReference type="GO" id="GO:0006654">
    <property type="term" value="P:phosphatidic acid biosynthetic process"/>
    <property type="evidence" value="ECO:0007669"/>
    <property type="project" value="TreeGrafter"/>
</dbReference>
<protein>
    <submittedName>
        <fullName evidence="6">1-acyl-sn-glycerol-3-phosphate acyltransferase</fullName>
    </submittedName>
</protein>
<feature type="transmembrane region" description="Helical" evidence="4">
    <location>
        <begin position="7"/>
        <end position="27"/>
    </location>
</feature>
<reference evidence="6 7" key="1">
    <citation type="submission" date="2019-06" db="EMBL/GenBank/DDBJ databases">
        <authorList>
            <person name="Lee I."/>
            <person name="Jang G.I."/>
            <person name="Hwang C.Y."/>
        </authorList>
    </citation>
    <scope>NUCLEOTIDE SEQUENCE [LARGE SCALE GENOMIC DNA]</scope>
    <source>
        <strain evidence="6 7">PAMC 28131</strain>
    </source>
</reference>
<evidence type="ECO:0000313" key="6">
    <source>
        <dbReference type="EMBL" id="TPE58600.1"/>
    </source>
</evidence>
<evidence type="ECO:0000256" key="3">
    <source>
        <dbReference type="ARBA" id="ARBA00023315"/>
    </source>
</evidence>
<name>A0A501XDD4_9SPHN</name>
<comment type="pathway">
    <text evidence="1">Lipid metabolism.</text>
</comment>
<dbReference type="PANTHER" id="PTHR10434:SF11">
    <property type="entry name" value="1-ACYL-SN-GLYCEROL-3-PHOSPHATE ACYLTRANSFERASE"/>
    <property type="match status" value="1"/>
</dbReference>
<evidence type="ECO:0000256" key="4">
    <source>
        <dbReference type="SAM" id="Phobius"/>
    </source>
</evidence>
<feature type="domain" description="Phospholipid/glycerol acyltransferase" evidence="5">
    <location>
        <begin position="69"/>
        <end position="183"/>
    </location>
</feature>
<keyword evidence="4" id="KW-1133">Transmembrane helix</keyword>
<evidence type="ECO:0000313" key="7">
    <source>
        <dbReference type="Proteomes" id="UP000319897"/>
    </source>
</evidence>
<keyword evidence="2 6" id="KW-0808">Transferase</keyword>
<dbReference type="EMBL" id="VFSU01000034">
    <property type="protein sequence ID" value="TPE58600.1"/>
    <property type="molecule type" value="Genomic_DNA"/>
</dbReference>
<evidence type="ECO:0000256" key="1">
    <source>
        <dbReference type="ARBA" id="ARBA00005189"/>
    </source>
</evidence>
<accession>A0A501XDD4</accession>
<sequence>MAFIRSILFHIIFYPISALIATSIMLAAPLSAEAVRRGAHIWAAWYVGCCRIILGIRLQVRGRIPNESVIAASKHTSAYETLLTLYLFHHPAVVMKAELRKIPVWGWVAARHGSIFVERNKAGSALKSMIRQARARSAEGRPVFIFPEGTRVPQGSAPPLKAGLFGIYSGLKVPIVPIAHDAGKLWTRSFVKHPGTITISFLPDIPANLPREEMEARVHAAINQDPLTAEVRA</sequence>
<evidence type="ECO:0000259" key="5">
    <source>
        <dbReference type="SMART" id="SM00563"/>
    </source>
</evidence>
<dbReference type="GO" id="GO:0003841">
    <property type="term" value="F:1-acylglycerol-3-phosphate O-acyltransferase activity"/>
    <property type="evidence" value="ECO:0007669"/>
    <property type="project" value="TreeGrafter"/>
</dbReference>
<keyword evidence="4" id="KW-0472">Membrane</keyword>
<dbReference type="InterPro" id="IPR002123">
    <property type="entry name" value="Plipid/glycerol_acylTrfase"/>
</dbReference>
<keyword evidence="7" id="KW-1185">Reference proteome</keyword>
<dbReference type="Proteomes" id="UP000319897">
    <property type="component" value="Unassembled WGS sequence"/>
</dbReference>
<dbReference type="SUPFAM" id="SSF69593">
    <property type="entry name" value="Glycerol-3-phosphate (1)-acyltransferase"/>
    <property type="match status" value="1"/>
</dbReference>
<organism evidence="6 7">
    <name type="scientific">Sandaracinobacter neustonicus</name>
    <dbReference type="NCBI Taxonomy" id="1715348"/>
    <lineage>
        <taxon>Bacteria</taxon>
        <taxon>Pseudomonadati</taxon>
        <taxon>Pseudomonadota</taxon>
        <taxon>Alphaproteobacteria</taxon>
        <taxon>Sphingomonadales</taxon>
        <taxon>Sphingosinicellaceae</taxon>
        <taxon>Sandaracinobacter</taxon>
    </lineage>
</organism>
<dbReference type="OrthoDB" id="5290997at2"/>
<evidence type="ECO:0000256" key="2">
    <source>
        <dbReference type="ARBA" id="ARBA00022679"/>
    </source>
</evidence>
<dbReference type="CDD" id="cd07989">
    <property type="entry name" value="LPLAT_AGPAT-like"/>
    <property type="match status" value="1"/>
</dbReference>
<gene>
    <name evidence="6" type="ORF">FJQ54_16220</name>
</gene>
<dbReference type="RefSeq" id="WP_140929452.1">
    <property type="nucleotide sequence ID" value="NZ_VFSU01000034.1"/>
</dbReference>
<comment type="caution">
    <text evidence="6">The sequence shown here is derived from an EMBL/GenBank/DDBJ whole genome shotgun (WGS) entry which is preliminary data.</text>
</comment>
<keyword evidence="3 6" id="KW-0012">Acyltransferase</keyword>
<keyword evidence="4" id="KW-0812">Transmembrane</keyword>